<evidence type="ECO:0000313" key="2">
    <source>
        <dbReference type="Proteomes" id="UP000828390"/>
    </source>
</evidence>
<comment type="caution">
    <text evidence="1">The sequence shown here is derived from an EMBL/GenBank/DDBJ whole genome shotgun (WGS) entry which is preliminary data.</text>
</comment>
<organism evidence="1 2">
    <name type="scientific">Dreissena polymorpha</name>
    <name type="common">Zebra mussel</name>
    <name type="synonym">Mytilus polymorpha</name>
    <dbReference type="NCBI Taxonomy" id="45954"/>
    <lineage>
        <taxon>Eukaryota</taxon>
        <taxon>Metazoa</taxon>
        <taxon>Spiralia</taxon>
        <taxon>Lophotrochozoa</taxon>
        <taxon>Mollusca</taxon>
        <taxon>Bivalvia</taxon>
        <taxon>Autobranchia</taxon>
        <taxon>Heteroconchia</taxon>
        <taxon>Euheterodonta</taxon>
        <taxon>Imparidentia</taxon>
        <taxon>Neoheterodontei</taxon>
        <taxon>Myida</taxon>
        <taxon>Dreissenoidea</taxon>
        <taxon>Dreissenidae</taxon>
        <taxon>Dreissena</taxon>
    </lineage>
</organism>
<protein>
    <submittedName>
        <fullName evidence="1">Uncharacterized protein</fullName>
    </submittedName>
</protein>
<evidence type="ECO:0000313" key="1">
    <source>
        <dbReference type="EMBL" id="KAH3719431.1"/>
    </source>
</evidence>
<dbReference type="EMBL" id="JAIWYP010000013">
    <property type="protein sequence ID" value="KAH3719431.1"/>
    <property type="molecule type" value="Genomic_DNA"/>
</dbReference>
<accession>A0A9D4C9C4</accession>
<keyword evidence="2" id="KW-1185">Reference proteome</keyword>
<gene>
    <name evidence="1" type="ORF">DPMN_062266</name>
</gene>
<name>A0A9D4C9C4_DREPO</name>
<proteinExistence type="predicted"/>
<dbReference type="AlphaFoldDB" id="A0A9D4C9C4"/>
<sequence length="55" mass="5902">MTSGQTAPAISGPCGLCFPGQSAPRKYVDQDNVAPDKIANQDNRFQIDCVSRNSM</sequence>
<dbReference type="Proteomes" id="UP000828390">
    <property type="component" value="Unassembled WGS sequence"/>
</dbReference>
<reference evidence="1" key="2">
    <citation type="submission" date="2020-11" db="EMBL/GenBank/DDBJ databases">
        <authorList>
            <person name="McCartney M.A."/>
            <person name="Auch B."/>
            <person name="Kono T."/>
            <person name="Mallez S."/>
            <person name="Becker A."/>
            <person name="Gohl D.M."/>
            <person name="Silverstein K.A.T."/>
            <person name="Koren S."/>
            <person name="Bechman K.B."/>
            <person name="Herman A."/>
            <person name="Abrahante J.E."/>
            <person name="Garbe J."/>
        </authorList>
    </citation>
    <scope>NUCLEOTIDE SEQUENCE</scope>
    <source>
        <strain evidence="1">Duluth1</strain>
        <tissue evidence="1">Whole animal</tissue>
    </source>
</reference>
<reference evidence="1" key="1">
    <citation type="journal article" date="2019" name="bioRxiv">
        <title>The Genome of the Zebra Mussel, Dreissena polymorpha: A Resource for Invasive Species Research.</title>
        <authorList>
            <person name="McCartney M.A."/>
            <person name="Auch B."/>
            <person name="Kono T."/>
            <person name="Mallez S."/>
            <person name="Zhang Y."/>
            <person name="Obille A."/>
            <person name="Becker A."/>
            <person name="Abrahante J.E."/>
            <person name="Garbe J."/>
            <person name="Badalamenti J.P."/>
            <person name="Herman A."/>
            <person name="Mangelson H."/>
            <person name="Liachko I."/>
            <person name="Sullivan S."/>
            <person name="Sone E.D."/>
            <person name="Koren S."/>
            <person name="Silverstein K.A.T."/>
            <person name="Beckman K.B."/>
            <person name="Gohl D.M."/>
        </authorList>
    </citation>
    <scope>NUCLEOTIDE SEQUENCE</scope>
    <source>
        <strain evidence="1">Duluth1</strain>
        <tissue evidence="1">Whole animal</tissue>
    </source>
</reference>